<dbReference type="AlphaFoldDB" id="A0A7T8KCM7"/>
<sequence>HSFYLHGIHYITASQDVIDWNKDAQVCYLPQNKELTYYSHYLQDNCLQECKLKK</sequence>
<keyword evidence="1" id="KW-0407">Ion channel</keyword>
<feature type="non-terminal residue" evidence="1">
    <location>
        <position position="1"/>
    </location>
</feature>
<evidence type="ECO:0000313" key="1">
    <source>
        <dbReference type="EMBL" id="QQP53426.1"/>
    </source>
</evidence>
<dbReference type="EMBL" id="CP045893">
    <property type="protein sequence ID" value="QQP53426.1"/>
    <property type="molecule type" value="Genomic_DNA"/>
</dbReference>
<dbReference type="OrthoDB" id="6021021at2759"/>
<name>A0A7T8KCM7_CALRO</name>
<keyword evidence="1" id="KW-0813">Transport</keyword>
<keyword evidence="1" id="KW-0406">Ion transport</keyword>
<accession>A0A7T8KCM7</accession>
<reference evidence="2" key="1">
    <citation type="submission" date="2021-01" db="EMBL/GenBank/DDBJ databases">
        <title>Caligus Genome Assembly.</title>
        <authorList>
            <person name="Gallardo-Escarate C."/>
        </authorList>
    </citation>
    <scope>NUCLEOTIDE SEQUENCE [LARGE SCALE GENOMIC DNA]</scope>
</reference>
<proteinExistence type="predicted"/>
<organism evidence="1 2">
    <name type="scientific">Caligus rogercresseyi</name>
    <name type="common">Sea louse</name>
    <dbReference type="NCBI Taxonomy" id="217165"/>
    <lineage>
        <taxon>Eukaryota</taxon>
        <taxon>Metazoa</taxon>
        <taxon>Ecdysozoa</taxon>
        <taxon>Arthropoda</taxon>
        <taxon>Crustacea</taxon>
        <taxon>Multicrustacea</taxon>
        <taxon>Hexanauplia</taxon>
        <taxon>Copepoda</taxon>
        <taxon>Siphonostomatoida</taxon>
        <taxon>Caligidae</taxon>
        <taxon>Caligus</taxon>
    </lineage>
</organism>
<keyword evidence="2" id="KW-1185">Reference proteome</keyword>
<gene>
    <name evidence="1" type="ORF">FKW44_005908</name>
</gene>
<dbReference type="GO" id="GO:0034220">
    <property type="term" value="P:monoatomic ion transmembrane transport"/>
    <property type="evidence" value="ECO:0007669"/>
    <property type="project" value="UniProtKB-KW"/>
</dbReference>
<evidence type="ECO:0000313" key="2">
    <source>
        <dbReference type="Proteomes" id="UP000595437"/>
    </source>
</evidence>
<dbReference type="Proteomes" id="UP000595437">
    <property type="component" value="Chromosome 4"/>
</dbReference>
<protein>
    <submittedName>
        <fullName evidence="1">Sodium channel protein Nachlike</fullName>
    </submittedName>
</protein>
<feature type="non-terminal residue" evidence="1">
    <location>
        <position position="54"/>
    </location>
</feature>